<dbReference type="Proteomes" id="UP000887576">
    <property type="component" value="Unplaced"/>
</dbReference>
<protein>
    <submittedName>
        <fullName evidence="2">STAS domain-containing protein</fullName>
    </submittedName>
</protein>
<evidence type="ECO:0000313" key="1">
    <source>
        <dbReference type="Proteomes" id="UP000887576"/>
    </source>
</evidence>
<evidence type="ECO:0000313" key="2">
    <source>
        <dbReference type="WBParaSite" id="JU765_v2.g6870.t1"/>
    </source>
</evidence>
<name>A0AC34RGV3_9BILA</name>
<organism evidence="1 2">
    <name type="scientific">Panagrolaimus sp. JU765</name>
    <dbReference type="NCBI Taxonomy" id="591449"/>
    <lineage>
        <taxon>Eukaryota</taxon>
        <taxon>Metazoa</taxon>
        <taxon>Ecdysozoa</taxon>
        <taxon>Nematoda</taxon>
        <taxon>Chromadorea</taxon>
        <taxon>Rhabditida</taxon>
        <taxon>Tylenchina</taxon>
        <taxon>Panagrolaimomorpha</taxon>
        <taxon>Panagrolaimoidea</taxon>
        <taxon>Panagrolaimidae</taxon>
        <taxon>Panagrolaimus</taxon>
    </lineage>
</organism>
<sequence>MHVPQGIAYALLAKVQPVVGLYTSFFPALLYMVFGTSMHNSIGSFAVVALMAGKSVTDTCGANPVLESTNATTFQQAEDYDHCAIRTASTLAFCVGLVHLLMGILRLEIVVTYFSDQLVSGFTTAASCHVFVTQLPGFFGIRGIPDHSGFGYLFKKLFYIITNIQNGNLATTLLGIFSILFLVVGKDVLNPNLKKKFKLPVPIPFELLLVVIATAFSKVVDLKQSFNVKIVEKIPTGLPMPQTPAFDQLGGLWIQGLSIAVVVVAIHISLAKMFAKKLNYKVDPGQDDFRDAERYKDIIIHKGICIFRFDAPLLFTNVEQFKENIQKAFELWKNQCRASADFPEELKIPQKDMDELSNVLTIHSLDPIEPEKPMAGLLYKHFIIDCSGFTFVDYMGVNALKEIFTEMRDQRVLVYFAAAKAPVRDLFEASGFYNHVAKCNFYPTIRDAISTAKKRRNASTLHLLDEIRIKHDTLDDVINAQPMN</sequence>
<reference evidence="2" key="1">
    <citation type="submission" date="2022-11" db="UniProtKB">
        <authorList>
            <consortium name="WormBaseParasite"/>
        </authorList>
    </citation>
    <scope>IDENTIFICATION</scope>
</reference>
<proteinExistence type="predicted"/>
<accession>A0AC34RGV3</accession>
<dbReference type="WBParaSite" id="JU765_v2.g6870.t1">
    <property type="protein sequence ID" value="JU765_v2.g6870.t1"/>
    <property type="gene ID" value="JU765_v2.g6870"/>
</dbReference>